<evidence type="ECO:0000313" key="6">
    <source>
        <dbReference type="Proteomes" id="UP000013827"/>
    </source>
</evidence>
<accession>A0A0D3KJI0</accession>
<name>A0A0D3KJI0_EMIH1</name>
<dbReference type="KEGG" id="ehx:EMIHUDRAFT_227004"/>
<dbReference type="InterPro" id="IPR011488">
    <property type="entry name" value="TIF_2_asu"/>
</dbReference>
<evidence type="ECO:0000313" key="5">
    <source>
        <dbReference type="EnsemblProtists" id="EOD35915"/>
    </source>
</evidence>
<keyword evidence="6" id="KW-1185">Reference proteome</keyword>
<dbReference type="Pfam" id="PF00575">
    <property type="entry name" value="S1"/>
    <property type="match status" value="1"/>
</dbReference>
<dbReference type="EnsemblProtists" id="EOD35915">
    <property type="protein sequence ID" value="EOD35915"/>
    <property type="gene ID" value="EMIHUDRAFT_227004"/>
</dbReference>
<dbReference type="GeneID" id="17281186"/>
<evidence type="ECO:0000256" key="3">
    <source>
        <dbReference type="ARBA" id="ARBA00022917"/>
    </source>
</evidence>
<dbReference type="PANTHER" id="PTHR10602">
    <property type="entry name" value="EUKARYOTIC TRANSLATION INITIATION FACTOR 2 SUBUNIT 1"/>
    <property type="match status" value="1"/>
</dbReference>
<evidence type="ECO:0000256" key="2">
    <source>
        <dbReference type="ARBA" id="ARBA00022540"/>
    </source>
</evidence>
<feature type="domain" description="S1 motif" evidence="4">
    <location>
        <begin position="52"/>
        <end position="144"/>
    </location>
</feature>
<dbReference type="PaxDb" id="2903-EOD35915"/>
<reference evidence="6" key="1">
    <citation type="journal article" date="2013" name="Nature">
        <title>Pan genome of the phytoplankton Emiliania underpins its global distribution.</title>
        <authorList>
            <person name="Read B.A."/>
            <person name="Kegel J."/>
            <person name="Klute M.J."/>
            <person name="Kuo A."/>
            <person name="Lefebvre S.C."/>
            <person name="Maumus F."/>
            <person name="Mayer C."/>
            <person name="Miller J."/>
            <person name="Monier A."/>
            <person name="Salamov A."/>
            <person name="Young J."/>
            <person name="Aguilar M."/>
            <person name="Claverie J.M."/>
            <person name="Frickenhaus S."/>
            <person name="Gonzalez K."/>
            <person name="Herman E.K."/>
            <person name="Lin Y.C."/>
            <person name="Napier J."/>
            <person name="Ogata H."/>
            <person name="Sarno A.F."/>
            <person name="Shmutz J."/>
            <person name="Schroeder D."/>
            <person name="de Vargas C."/>
            <person name="Verret F."/>
            <person name="von Dassow P."/>
            <person name="Valentin K."/>
            <person name="Van de Peer Y."/>
            <person name="Wheeler G."/>
            <person name="Dacks J.B."/>
            <person name="Delwiche C.F."/>
            <person name="Dyhrman S.T."/>
            <person name="Glockner G."/>
            <person name="John U."/>
            <person name="Richards T."/>
            <person name="Worden A.Z."/>
            <person name="Zhang X."/>
            <person name="Grigoriev I.V."/>
            <person name="Allen A.E."/>
            <person name="Bidle K."/>
            <person name="Borodovsky M."/>
            <person name="Bowler C."/>
            <person name="Brownlee C."/>
            <person name="Cock J.M."/>
            <person name="Elias M."/>
            <person name="Gladyshev V.N."/>
            <person name="Groth M."/>
            <person name="Guda C."/>
            <person name="Hadaegh A."/>
            <person name="Iglesias-Rodriguez M.D."/>
            <person name="Jenkins J."/>
            <person name="Jones B.M."/>
            <person name="Lawson T."/>
            <person name="Leese F."/>
            <person name="Lindquist E."/>
            <person name="Lobanov A."/>
            <person name="Lomsadze A."/>
            <person name="Malik S.B."/>
            <person name="Marsh M.E."/>
            <person name="Mackinder L."/>
            <person name="Mock T."/>
            <person name="Mueller-Roeber B."/>
            <person name="Pagarete A."/>
            <person name="Parker M."/>
            <person name="Probert I."/>
            <person name="Quesneville H."/>
            <person name="Raines C."/>
            <person name="Rensing S.A."/>
            <person name="Riano-Pachon D.M."/>
            <person name="Richier S."/>
            <person name="Rokitta S."/>
            <person name="Shiraiwa Y."/>
            <person name="Soanes D.M."/>
            <person name="van der Giezen M."/>
            <person name="Wahlund T.M."/>
            <person name="Williams B."/>
            <person name="Wilson W."/>
            <person name="Wolfe G."/>
            <person name="Wurch L.L."/>
        </authorList>
    </citation>
    <scope>NUCLEOTIDE SEQUENCE</scope>
</reference>
<dbReference type="Gene3D" id="2.40.50.140">
    <property type="entry name" value="Nucleic acid-binding proteins"/>
    <property type="match status" value="1"/>
</dbReference>
<comment type="similarity">
    <text evidence="1">Belongs to the eIF-2-alpha family.</text>
</comment>
<dbReference type="STRING" id="2903.R1FAC8"/>
<dbReference type="Proteomes" id="UP000013827">
    <property type="component" value="Unassembled WGS sequence"/>
</dbReference>
<dbReference type="GO" id="GO:0043022">
    <property type="term" value="F:ribosome binding"/>
    <property type="evidence" value="ECO:0007669"/>
    <property type="project" value="TreeGrafter"/>
</dbReference>
<dbReference type="PROSITE" id="PS50126">
    <property type="entry name" value="S1"/>
    <property type="match status" value="1"/>
</dbReference>
<dbReference type="GO" id="GO:0003723">
    <property type="term" value="F:RNA binding"/>
    <property type="evidence" value="ECO:0007669"/>
    <property type="project" value="InterPro"/>
</dbReference>
<dbReference type="GO" id="GO:0005850">
    <property type="term" value="C:eukaryotic translation initiation factor 2 complex"/>
    <property type="evidence" value="ECO:0007669"/>
    <property type="project" value="TreeGrafter"/>
</dbReference>
<dbReference type="Gene3D" id="1.10.150.190">
    <property type="entry name" value="Translation initiation factor 2, subunit 1, domain 2"/>
    <property type="match status" value="1"/>
</dbReference>
<dbReference type="AlphaFoldDB" id="A0A0D3KJI0"/>
<dbReference type="GO" id="GO:0003743">
    <property type="term" value="F:translation initiation factor activity"/>
    <property type="evidence" value="ECO:0007669"/>
    <property type="project" value="UniProtKB-KW"/>
</dbReference>
<dbReference type="SUPFAM" id="SSF116742">
    <property type="entry name" value="eIF2alpha middle domain-like"/>
    <property type="match status" value="1"/>
</dbReference>
<evidence type="ECO:0000259" key="4">
    <source>
        <dbReference type="PROSITE" id="PS50126"/>
    </source>
</evidence>
<dbReference type="SMART" id="SM00316">
    <property type="entry name" value="S1"/>
    <property type="match status" value="1"/>
</dbReference>
<sequence length="269" mass="29129">MSHGERPPLEGASPGSRGSPIALIAAEEGGSLPPPAAPVLECHMYPGPPREGDVVKAQITKVVQDMGIYVSLVEYANGVEGMLMAKEISRSGSSSGGGASSSRSAKLHMTYRVGKYVTCRIQKLTTQQEAPGAPIKWFIDLKQESKPERFRECERRWQRSLAVHTLLAHVARAHGHALSTLYEQVVWPLHSAGHGHAYVALTAADTEVVNELLDRAAVPSIRAQLRESIALGKLPLPEEVAEAETRAVSAFITERGASRKSKKGYRDHD</sequence>
<dbReference type="InterPro" id="IPR024054">
    <property type="entry name" value="TIF2_asu_middle_sf"/>
</dbReference>
<dbReference type="eggNOG" id="KOG2916">
    <property type="taxonomic scope" value="Eukaryota"/>
</dbReference>
<dbReference type="HOGENOM" id="CLU_1036014_0_0_1"/>
<keyword evidence="2" id="KW-0396">Initiation factor</keyword>
<evidence type="ECO:0000256" key="1">
    <source>
        <dbReference type="ARBA" id="ARBA00007223"/>
    </source>
</evidence>
<dbReference type="PANTHER" id="PTHR10602:SF0">
    <property type="entry name" value="EUKARYOTIC TRANSLATION INITIATION FACTOR 2 SUBUNIT 1"/>
    <property type="match status" value="1"/>
</dbReference>
<dbReference type="GO" id="GO:0033290">
    <property type="term" value="C:eukaryotic 48S preinitiation complex"/>
    <property type="evidence" value="ECO:0007669"/>
    <property type="project" value="TreeGrafter"/>
</dbReference>
<reference evidence="5" key="2">
    <citation type="submission" date="2024-10" db="UniProtKB">
        <authorList>
            <consortium name="EnsemblProtists"/>
        </authorList>
    </citation>
    <scope>IDENTIFICATION</scope>
</reference>
<dbReference type="InterPro" id="IPR003029">
    <property type="entry name" value="S1_domain"/>
</dbReference>
<proteinExistence type="inferred from homology"/>
<organism evidence="5 6">
    <name type="scientific">Emiliania huxleyi (strain CCMP1516)</name>
    <dbReference type="NCBI Taxonomy" id="280463"/>
    <lineage>
        <taxon>Eukaryota</taxon>
        <taxon>Haptista</taxon>
        <taxon>Haptophyta</taxon>
        <taxon>Prymnesiophyceae</taxon>
        <taxon>Isochrysidales</taxon>
        <taxon>Noelaerhabdaceae</taxon>
        <taxon>Emiliania</taxon>
    </lineage>
</organism>
<protein>
    <recommendedName>
        <fullName evidence="4">S1 motif domain-containing protein</fullName>
    </recommendedName>
</protein>
<keyword evidence="3" id="KW-0648">Protein biosynthesis</keyword>
<dbReference type="RefSeq" id="XP_005788344.1">
    <property type="nucleotide sequence ID" value="XM_005788287.1"/>
</dbReference>
<dbReference type="InterPro" id="IPR012340">
    <property type="entry name" value="NA-bd_OB-fold"/>
</dbReference>